<organism evidence="2 3">
    <name type="scientific">Paractinoplanes atraurantiacus</name>
    <dbReference type="NCBI Taxonomy" id="1036182"/>
    <lineage>
        <taxon>Bacteria</taxon>
        <taxon>Bacillati</taxon>
        <taxon>Actinomycetota</taxon>
        <taxon>Actinomycetes</taxon>
        <taxon>Micromonosporales</taxon>
        <taxon>Micromonosporaceae</taxon>
        <taxon>Paractinoplanes</taxon>
    </lineage>
</organism>
<protein>
    <submittedName>
        <fullName evidence="2">Multicopper oxidase</fullName>
    </submittedName>
</protein>
<evidence type="ECO:0000313" key="3">
    <source>
        <dbReference type="Proteomes" id="UP000219612"/>
    </source>
</evidence>
<gene>
    <name evidence="2" type="ORF">SAMN05421748_128128</name>
</gene>
<dbReference type="RefSeq" id="WP_245923685.1">
    <property type="nucleotide sequence ID" value="NZ_OBDY01000028.1"/>
</dbReference>
<feature type="domain" description="Plastocyanin-like" evidence="1">
    <location>
        <begin position="84"/>
        <end position="188"/>
    </location>
</feature>
<name>A0A285K1A8_9ACTN</name>
<dbReference type="InterPro" id="IPR011707">
    <property type="entry name" value="Cu-oxidase-like_N"/>
</dbReference>
<accession>A0A285K1A8</accession>
<evidence type="ECO:0000313" key="2">
    <source>
        <dbReference type="EMBL" id="SNY65777.1"/>
    </source>
</evidence>
<dbReference type="Gene3D" id="2.60.40.420">
    <property type="entry name" value="Cupredoxins - blue copper proteins"/>
    <property type="match status" value="2"/>
</dbReference>
<dbReference type="PANTHER" id="PTHR11709">
    <property type="entry name" value="MULTI-COPPER OXIDASE"/>
    <property type="match status" value="1"/>
</dbReference>
<dbReference type="EMBL" id="OBDY01000028">
    <property type="protein sequence ID" value="SNY65777.1"/>
    <property type="molecule type" value="Genomic_DNA"/>
</dbReference>
<dbReference type="AlphaFoldDB" id="A0A285K1A8"/>
<dbReference type="InterPro" id="IPR008972">
    <property type="entry name" value="Cupredoxin"/>
</dbReference>
<dbReference type="GO" id="GO:0016491">
    <property type="term" value="F:oxidoreductase activity"/>
    <property type="evidence" value="ECO:0007669"/>
    <property type="project" value="TreeGrafter"/>
</dbReference>
<keyword evidence="3" id="KW-1185">Reference proteome</keyword>
<dbReference type="GO" id="GO:0005507">
    <property type="term" value="F:copper ion binding"/>
    <property type="evidence" value="ECO:0007669"/>
    <property type="project" value="InterPro"/>
</dbReference>
<reference evidence="2 3" key="1">
    <citation type="submission" date="2017-09" db="EMBL/GenBank/DDBJ databases">
        <authorList>
            <person name="Ehlers B."/>
            <person name="Leendertz F.H."/>
        </authorList>
    </citation>
    <scope>NUCLEOTIDE SEQUENCE [LARGE SCALE GENOMIC DNA]</scope>
    <source>
        <strain evidence="2 3">CGMCC 4.6857</strain>
    </source>
</reference>
<dbReference type="Proteomes" id="UP000219612">
    <property type="component" value="Unassembled WGS sequence"/>
</dbReference>
<evidence type="ECO:0000259" key="1">
    <source>
        <dbReference type="Pfam" id="PF07732"/>
    </source>
</evidence>
<proteinExistence type="predicted"/>
<dbReference type="SUPFAM" id="SSF49503">
    <property type="entry name" value="Cupredoxins"/>
    <property type="match status" value="1"/>
</dbReference>
<dbReference type="InterPro" id="IPR045087">
    <property type="entry name" value="Cu-oxidase_fam"/>
</dbReference>
<dbReference type="Pfam" id="PF07732">
    <property type="entry name" value="Cu-oxidase_3"/>
    <property type="match status" value="1"/>
</dbReference>
<sequence>MRRPLRRSTRVVIAVVATLAVLGPLGYLWQDSLVPGTYDMASMGTMDFGGGPAAAHAHGDEFSVAALTGPSTGKPDVSLTLTARKEGKRYTLNGATPGPQIHARRGQLLQVTLVNESVPDGVTLHWHGVDVPNAEDGVAGVTQDAVRVGERHVYRFTTPDEGTYWYHSHQVSHSQVRGGLFGALVVGASAAEVDEVVAVHTYDGKRTINGAPGVSSLTGIAGPSPSPGAVARVRVINTDAGPIRLWVSGAPYRVVAVDGHAVYRPSDISDKSVLVTAGGRVDLSLPGAARVDVGGGAAAVWGSVPSAPQPRADLDE</sequence>